<sequence>MNISADLERIAQQEAVFVFERFDASTAWELGARIKAVAERRGVAVAFDVTLNGATVFYHGMPGTTLDHADWIRRKRNVAQRFQRPSYVVGLWGERDKTTLAESHGASVADYAPHGGAFPIRVKGVGVVGTVTVSGVPQRDDHGIVVEALAGMLGKELAEVALE</sequence>
<reference evidence="2 3" key="1">
    <citation type="submission" date="2017-09" db="EMBL/GenBank/DDBJ databases">
        <title>Complete genome sequence of Verrucomicrobial strain HZ-65, isolated from freshwater.</title>
        <authorList>
            <person name="Choi A."/>
        </authorList>
    </citation>
    <scope>NUCLEOTIDE SEQUENCE [LARGE SCALE GENOMIC DNA]</scope>
    <source>
        <strain evidence="2 3">HZ-65</strain>
    </source>
</reference>
<dbReference type="KEGG" id="vbh:CMV30_00790"/>
<dbReference type="InterPro" id="IPR005624">
    <property type="entry name" value="PduO/GlcC-like"/>
</dbReference>
<keyword evidence="3" id="KW-1185">Reference proteome</keyword>
<dbReference type="HAMAP" id="MF_00761">
    <property type="entry name" value="UPF0303"/>
    <property type="match status" value="1"/>
</dbReference>
<dbReference type="PANTHER" id="PTHR28255">
    <property type="match status" value="1"/>
</dbReference>
<proteinExistence type="inferred from homology"/>
<organism evidence="2 3">
    <name type="scientific">Nibricoccus aquaticus</name>
    <dbReference type="NCBI Taxonomy" id="2576891"/>
    <lineage>
        <taxon>Bacteria</taxon>
        <taxon>Pseudomonadati</taxon>
        <taxon>Verrucomicrobiota</taxon>
        <taxon>Opitutia</taxon>
        <taxon>Opitutales</taxon>
        <taxon>Opitutaceae</taxon>
        <taxon>Nibricoccus</taxon>
    </lineage>
</organism>
<protein>
    <recommendedName>
        <fullName evidence="1">UPF0303 protein CMV30_00790</fullName>
    </recommendedName>
</protein>
<accession>A0A290QBL7</accession>
<evidence type="ECO:0000313" key="2">
    <source>
        <dbReference type="EMBL" id="ATC65914.1"/>
    </source>
</evidence>
<dbReference type="PIRSF" id="PIRSF008757">
    <property type="entry name" value="UCP008757"/>
    <property type="match status" value="1"/>
</dbReference>
<dbReference type="InterPro" id="IPR010371">
    <property type="entry name" value="YBR137W-like"/>
</dbReference>
<dbReference type="Proteomes" id="UP000217265">
    <property type="component" value="Chromosome"/>
</dbReference>
<evidence type="ECO:0000313" key="3">
    <source>
        <dbReference type="Proteomes" id="UP000217265"/>
    </source>
</evidence>
<dbReference type="OrthoDB" id="9815315at2"/>
<gene>
    <name evidence="2" type="ORF">CMV30_00790</name>
</gene>
<dbReference type="AlphaFoldDB" id="A0A290QBL7"/>
<name>A0A290QBL7_9BACT</name>
<dbReference type="PANTHER" id="PTHR28255:SF1">
    <property type="entry name" value="UPF0303 PROTEIN YBR137W"/>
    <property type="match status" value="1"/>
</dbReference>
<dbReference type="Pfam" id="PF03928">
    <property type="entry name" value="HbpS-like"/>
    <property type="match status" value="1"/>
</dbReference>
<dbReference type="NCBIfam" id="NF002696">
    <property type="entry name" value="PRK02487.1-5"/>
    <property type="match status" value="1"/>
</dbReference>
<dbReference type="EMBL" id="CP023344">
    <property type="protein sequence ID" value="ATC65914.1"/>
    <property type="molecule type" value="Genomic_DNA"/>
</dbReference>
<dbReference type="RefSeq" id="WP_096057543.1">
    <property type="nucleotide sequence ID" value="NZ_CP023344.1"/>
</dbReference>
<comment type="similarity">
    <text evidence="1">Belongs to the UPF0303 family.</text>
</comment>
<dbReference type="InterPro" id="IPR038084">
    <property type="entry name" value="PduO/GlcC-like_sf"/>
</dbReference>
<dbReference type="Gene3D" id="3.30.450.150">
    <property type="entry name" value="Haem-degrading domain"/>
    <property type="match status" value="1"/>
</dbReference>
<dbReference type="SUPFAM" id="SSF143744">
    <property type="entry name" value="GlcG-like"/>
    <property type="match status" value="1"/>
</dbReference>
<evidence type="ECO:0000256" key="1">
    <source>
        <dbReference type="HAMAP-Rule" id="MF_00761"/>
    </source>
</evidence>